<evidence type="ECO:0000313" key="2">
    <source>
        <dbReference type="EMBL" id="JAP83471.1"/>
    </source>
</evidence>
<protein>
    <submittedName>
        <fullName evidence="2">Receptor-type tyrosine-protein phosphatase R</fullName>
    </submittedName>
</protein>
<evidence type="ECO:0000256" key="1">
    <source>
        <dbReference type="SAM" id="SignalP"/>
    </source>
</evidence>
<dbReference type="EMBL" id="GEDV01005086">
    <property type="protein sequence ID" value="JAP83471.1"/>
    <property type="molecule type" value="Transcribed_RNA"/>
</dbReference>
<feature type="signal peptide" evidence="1">
    <location>
        <begin position="1"/>
        <end position="27"/>
    </location>
</feature>
<proteinExistence type="predicted"/>
<keyword evidence="1" id="KW-0732">Signal</keyword>
<sequence length="82" mass="8744">MKISRLSCACLLLACGYLIVGARLSEAAGLGGKEEGGSAWLLQVDQGGTLSSTTLEELLEGNGVRRPVYSLASLQHRILFFF</sequence>
<reference evidence="2" key="1">
    <citation type="journal article" date="2016" name="Ticks Tick Borne Dis.">
        <title>De novo assembly and annotation of the salivary gland transcriptome of Rhipicephalus appendiculatus male and female ticks during blood feeding.</title>
        <authorList>
            <person name="de Castro M.H."/>
            <person name="de Klerk D."/>
            <person name="Pienaar R."/>
            <person name="Latif A.A."/>
            <person name="Rees D.J."/>
            <person name="Mans B.J."/>
        </authorList>
    </citation>
    <scope>NUCLEOTIDE SEQUENCE</scope>
    <source>
        <tissue evidence="2">Salivary glands</tissue>
    </source>
</reference>
<keyword evidence="2" id="KW-0675">Receptor</keyword>
<dbReference type="AlphaFoldDB" id="A0A131YZZ4"/>
<organism evidence="2">
    <name type="scientific">Rhipicephalus appendiculatus</name>
    <name type="common">Brown ear tick</name>
    <dbReference type="NCBI Taxonomy" id="34631"/>
    <lineage>
        <taxon>Eukaryota</taxon>
        <taxon>Metazoa</taxon>
        <taxon>Ecdysozoa</taxon>
        <taxon>Arthropoda</taxon>
        <taxon>Chelicerata</taxon>
        <taxon>Arachnida</taxon>
        <taxon>Acari</taxon>
        <taxon>Parasitiformes</taxon>
        <taxon>Ixodida</taxon>
        <taxon>Ixodoidea</taxon>
        <taxon>Ixodidae</taxon>
        <taxon>Rhipicephalinae</taxon>
        <taxon>Rhipicephalus</taxon>
        <taxon>Rhipicephalus</taxon>
    </lineage>
</organism>
<name>A0A131YZZ4_RHIAP</name>
<accession>A0A131YZZ4</accession>
<feature type="chain" id="PRO_5007286352" evidence="1">
    <location>
        <begin position="28"/>
        <end position="82"/>
    </location>
</feature>